<dbReference type="AlphaFoldDB" id="A0AAV3P2Q3"/>
<evidence type="ECO:0000256" key="1">
    <source>
        <dbReference type="PROSITE-ProRule" id="PRU00175"/>
    </source>
</evidence>
<evidence type="ECO:0000259" key="4">
    <source>
        <dbReference type="PROSITE" id="PS50089"/>
    </source>
</evidence>
<feature type="region of interest" description="Disordered" evidence="3">
    <location>
        <begin position="280"/>
        <end position="329"/>
    </location>
</feature>
<dbReference type="Gene3D" id="3.30.40.10">
    <property type="entry name" value="Zinc/RING finger domain, C3HC4 (zinc finger)"/>
    <property type="match status" value="1"/>
</dbReference>
<protein>
    <submittedName>
        <fullName evidence="6">Ubiquitin-protein ligase</fullName>
    </submittedName>
</protein>
<dbReference type="InterPro" id="IPR039515">
    <property type="entry name" value="NOT4_mRING-HC-C4C4"/>
</dbReference>
<evidence type="ECO:0000256" key="3">
    <source>
        <dbReference type="SAM" id="MobiDB-lite"/>
    </source>
</evidence>
<feature type="compositionally biased region" description="Low complexity" evidence="3">
    <location>
        <begin position="288"/>
        <end position="301"/>
    </location>
</feature>
<feature type="region of interest" description="Disordered" evidence="3">
    <location>
        <begin position="762"/>
        <end position="789"/>
    </location>
</feature>
<dbReference type="GO" id="GO:0016567">
    <property type="term" value="P:protein ubiquitination"/>
    <property type="evidence" value="ECO:0007669"/>
    <property type="project" value="TreeGrafter"/>
</dbReference>
<dbReference type="InterPro" id="IPR035979">
    <property type="entry name" value="RBD_domain_sf"/>
</dbReference>
<dbReference type="GO" id="GO:0030014">
    <property type="term" value="C:CCR4-NOT complex"/>
    <property type="evidence" value="ECO:0007669"/>
    <property type="project" value="InterPro"/>
</dbReference>
<dbReference type="Pfam" id="PF14570">
    <property type="entry name" value="zf-RING_4"/>
    <property type="match status" value="1"/>
</dbReference>
<dbReference type="CDD" id="cd12438">
    <property type="entry name" value="RRM_CNOT4"/>
    <property type="match status" value="1"/>
</dbReference>
<evidence type="ECO:0000256" key="2">
    <source>
        <dbReference type="PROSITE-ProRule" id="PRU00176"/>
    </source>
</evidence>
<evidence type="ECO:0000313" key="6">
    <source>
        <dbReference type="EMBL" id="GAA0145875.1"/>
    </source>
</evidence>
<keyword evidence="1" id="KW-0863">Zinc-finger</keyword>
<evidence type="ECO:0000259" key="5">
    <source>
        <dbReference type="PROSITE" id="PS50102"/>
    </source>
</evidence>
<dbReference type="GO" id="GO:0008270">
    <property type="term" value="F:zinc ion binding"/>
    <property type="evidence" value="ECO:0007669"/>
    <property type="project" value="UniProtKB-KW"/>
</dbReference>
<sequence length="988" mass="109550">MSDQGDKTCPLCAEEMDLTDQHLKPCKCGYEICVWCWHHIMDMAEKDQTEGRCPACRTPYNKERIVGMAADRGKLVAEMSIEKKKSQKGKNKTSEGRKQLGSVRVIQRNLVYIVGLPLNLADEDLLQRKEYFGQYGKVQKVSISRTAAGAIQQYPNSSCSVYITYSKEEEAVRCIQAVHGFVLEGRPLKACFGTTKYCHAWLRNVPCSNPDCLYLHEIGSQEDSYTKDEIISAYTRVEQITGTINSMQDRTGDVLPPPADDFCNISSASTVKVACKSATNNSVSNTKGSPPNSSSGRSGLPAGALWGTRTSNNHQPASVTPSNGQLKQKTDHAPVTFSAAVANQNQADVVKKHLPNGELHVKHDNSESLKKNLDVDRRTTNAATTVTVEPPVSSSVNSQIPPEDNGMHVSSPTSATIPAEMPCGPSLGKYSDNTRVKAQNLCSDMSSMNINVHEGILCKENDGHFSEPITSYRDEKTATSGVETSVLNENSDSSLNLGLQKFQIVPHEIEDDVVAFNNQRLKDPELVTDRIYMPNLTHSFHPSNYSGDNLNREATSSLAIGVNFHPVNNIVDTVVKTSDIPVISTAYTENQVSRFDGHMRVEHLFSDDDKRKHMERFQSASGSCGATDDIGENSIISSILSLDFDPWDEPLASRQNLTKMMEDNDHQQGSLVSSSRRAYSNGQSRFSFAREEQVSQAPYVDPSLGHLGNTTENGHFHQDFTNDRNSHFNKYDTRNRFSYVNAEESDSLSGNYPYRSSNKLSVSRSHVSAPPGFSPSNRAPPPGFTSQERVEQSFDPFSGNHMLDTSSLMRNQYQASAAGNMVNSGDIEFMDPAILAVGKGRLPVGLNSSGLDTRSSFPSQYSTYENEARLQLLMERSLSPQQNQRYSNMGNNFTHLQDAYGIPSRVVEQSFSENLSPFTQLNYQNYRSPISTNGHWEGWNDVRSSNEFVMAELLRNERLGFNNFYAGNEESKFRLPSSGDIYNRTFGI</sequence>
<evidence type="ECO:0000313" key="7">
    <source>
        <dbReference type="Proteomes" id="UP001454036"/>
    </source>
</evidence>
<dbReference type="Proteomes" id="UP001454036">
    <property type="component" value="Unassembled WGS sequence"/>
</dbReference>
<dbReference type="EMBL" id="BAABME010000843">
    <property type="protein sequence ID" value="GAA0145875.1"/>
    <property type="molecule type" value="Genomic_DNA"/>
</dbReference>
<dbReference type="InterPro" id="IPR000504">
    <property type="entry name" value="RRM_dom"/>
</dbReference>
<keyword evidence="6" id="KW-0436">Ligase</keyword>
<dbReference type="InterPro" id="IPR012677">
    <property type="entry name" value="Nucleotide-bd_a/b_plait_sf"/>
</dbReference>
<dbReference type="GO" id="GO:0003723">
    <property type="term" value="F:RNA binding"/>
    <property type="evidence" value="ECO:0007669"/>
    <property type="project" value="UniProtKB-UniRule"/>
</dbReference>
<feature type="region of interest" description="Disordered" evidence="3">
    <location>
        <begin position="388"/>
        <end position="414"/>
    </location>
</feature>
<dbReference type="Pfam" id="PF00076">
    <property type="entry name" value="RRM_1"/>
    <property type="match status" value="1"/>
</dbReference>
<name>A0AAV3P2Q3_LITER</name>
<keyword evidence="1" id="KW-0479">Metal-binding</keyword>
<dbReference type="InterPro" id="IPR013083">
    <property type="entry name" value="Znf_RING/FYVE/PHD"/>
</dbReference>
<keyword evidence="1" id="KW-0862">Zinc</keyword>
<dbReference type="SUPFAM" id="SSF57850">
    <property type="entry name" value="RING/U-box"/>
    <property type="match status" value="1"/>
</dbReference>
<feature type="domain" description="RRM" evidence="5">
    <location>
        <begin position="109"/>
        <end position="195"/>
    </location>
</feature>
<feature type="compositionally biased region" description="Low complexity" evidence="3">
    <location>
        <begin position="388"/>
        <end position="398"/>
    </location>
</feature>
<dbReference type="PANTHER" id="PTHR12603">
    <property type="entry name" value="CCR4-NOT TRANSCRIPTION COMPLEX RELATED"/>
    <property type="match status" value="1"/>
</dbReference>
<comment type="caution">
    <text evidence="6">The sequence shown here is derived from an EMBL/GenBank/DDBJ whole genome shotgun (WGS) entry which is preliminary data.</text>
</comment>
<dbReference type="FunFam" id="3.30.70.330:FF:000161">
    <property type="entry name" value="RNA binding (RRM/RBD/RNP motifs) family protein"/>
    <property type="match status" value="1"/>
</dbReference>
<dbReference type="GO" id="GO:0016874">
    <property type="term" value="F:ligase activity"/>
    <property type="evidence" value="ECO:0007669"/>
    <property type="project" value="UniProtKB-KW"/>
</dbReference>
<dbReference type="InterPro" id="IPR034261">
    <property type="entry name" value="CNOT4_RRM"/>
</dbReference>
<dbReference type="PANTHER" id="PTHR12603:SF36">
    <property type="entry name" value="RNA BINDING (RRM_RBD_RNP MOTIFS) FAMILY PROTEIN"/>
    <property type="match status" value="1"/>
</dbReference>
<reference evidence="6 7" key="1">
    <citation type="submission" date="2024-01" db="EMBL/GenBank/DDBJ databases">
        <title>The complete chloroplast genome sequence of Lithospermum erythrorhizon: insights into the phylogenetic relationship among Boraginaceae species and the maternal lineages of purple gromwells.</title>
        <authorList>
            <person name="Okada T."/>
            <person name="Watanabe K."/>
        </authorList>
    </citation>
    <scope>NUCLEOTIDE SEQUENCE [LARGE SCALE GENOMIC DNA]</scope>
</reference>
<feature type="compositionally biased region" description="Polar residues" evidence="3">
    <location>
        <begin position="308"/>
        <end position="327"/>
    </location>
</feature>
<dbReference type="SMART" id="SM00361">
    <property type="entry name" value="RRM_1"/>
    <property type="match status" value="1"/>
</dbReference>
<dbReference type="Gene3D" id="3.30.70.330">
    <property type="match status" value="1"/>
</dbReference>
<keyword evidence="2" id="KW-0694">RNA-binding</keyword>
<dbReference type="PROSITE" id="PS50102">
    <property type="entry name" value="RRM"/>
    <property type="match status" value="1"/>
</dbReference>
<dbReference type="SMART" id="SM00360">
    <property type="entry name" value="RRM"/>
    <property type="match status" value="1"/>
</dbReference>
<dbReference type="InterPro" id="IPR039780">
    <property type="entry name" value="Mot2"/>
</dbReference>
<accession>A0AAV3P2Q3</accession>
<keyword evidence="7" id="KW-1185">Reference proteome</keyword>
<feature type="domain" description="RING-type" evidence="4">
    <location>
        <begin position="9"/>
        <end position="57"/>
    </location>
</feature>
<dbReference type="PROSITE" id="PS50089">
    <property type="entry name" value="ZF_RING_2"/>
    <property type="match status" value="1"/>
</dbReference>
<gene>
    <name evidence="6" type="ORF">LIER_05958</name>
</gene>
<dbReference type="CDD" id="cd16618">
    <property type="entry name" value="mRING-HC-C4C4_CNOT4"/>
    <property type="match status" value="1"/>
</dbReference>
<dbReference type="GO" id="GO:0004842">
    <property type="term" value="F:ubiquitin-protein transferase activity"/>
    <property type="evidence" value="ECO:0007669"/>
    <property type="project" value="InterPro"/>
</dbReference>
<proteinExistence type="predicted"/>
<organism evidence="6 7">
    <name type="scientific">Lithospermum erythrorhizon</name>
    <name type="common">Purple gromwell</name>
    <name type="synonym">Lithospermum officinale var. erythrorhizon</name>
    <dbReference type="NCBI Taxonomy" id="34254"/>
    <lineage>
        <taxon>Eukaryota</taxon>
        <taxon>Viridiplantae</taxon>
        <taxon>Streptophyta</taxon>
        <taxon>Embryophyta</taxon>
        <taxon>Tracheophyta</taxon>
        <taxon>Spermatophyta</taxon>
        <taxon>Magnoliopsida</taxon>
        <taxon>eudicotyledons</taxon>
        <taxon>Gunneridae</taxon>
        <taxon>Pentapetalae</taxon>
        <taxon>asterids</taxon>
        <taxon>lamiids</taxon>
        <taxon>Boraginales</taxon>
        <taxon>Boraginaceae</taxon>
        <taxon>Boraginoideae</taxon>
        <taxon>Lithospermeae</taxon>
        <taxon>Lithospermum</taxon>
    </lineage>
</organism>
<dbReference type="InterPro" id="IPR001841">
    <property type="entry name" value="Znf_RING"/>
</dbReference>
<dbReference type="SUPFAM" id="SSF54928">
    <property type="entry name" value="RNA-binding domain, RBD"/>
    <property type="match status" value="1"/>
</dbReference>
<dbReference type="InterPro" id="IPR003954">
    <property type="entry name" value="RRM_euk-type"/>
</dbReference>